<dbReference type="SUPFAM" id="SSF56112">
    <property type="entry name" value="Protein kinase-like (PK-like)"/>
    <property type="match status" value="1"/>
</dbReference>
<evidence type="ECO:0000313" key="3">
    <source>
        <dbReference type="RefSeq" id="XP_017769660.1"/>
    </source>
</evidence>
<dbReference type="InterPro" id="IPR015897">
    <property type="entry name" value="CHK_kinase-like"/>
</dbReference>
<protein>
    <submittedName>
        <fullName evidence="3">Uncharacterized protein LOC108557585</fullName>
    </submittedName>
</protein>
<dbReference type="PANTHER" id="PTHR11012">
    <property type="entry name" value="PROTEIN KINASE-LIKE DOMAIN-CONTAINING"/>
    <property type="match status" value="1"/>
</dbReference>
<sequence>MATIQVEELQELISNKFDKETLLGILRKRHDLQNVEIEKIQLGSESKKGDSYLSTVTRFNVHYNGTNKDGKKVTDCIHMIAKALPKNLGRRKTFRSADFFGNEVSFYNKVWPVLDAYQKSKNVEKPFDKIPICFSAFADGSNDYIVLEDLSFDGYGNAQRSSGLDVDHTKQIFSLFAQFHSLVYAYKQEHPSEFEKLANSLQETYFSEAQRKWYTNFQNILKDIVRDAVEKELPKEYLDKLNEVAFNRDFFGLISEVCAKRGKLSVITHGDAWIPNFLLKYDQSGKPIDAVMIDFQLTRCSSLALDLLFFIYSCMQHKLVENSLTEMLEYYLSCFHQNLRELKCSATITITDIETDLKDSSIFGLGMSMEAIIMSLLDDDEVSDLDMIQGDEEIPIENIWIVKPLKTVEKRRRIADFVKHIIDSKFI</sequence>
<dbReference type="SMART" id="SM00587">
    <property type="entry name" value="CHK"/>
    <property type="match status" value="1"/>
</dbReference>
<proteinExistence type="predicted"/>
<evidence type="ECO:0000259" key="1">
    <source>
        <dbReference type="SMART" id="SM00587"/>
    </source>
</evidence>
<name>A0ABM1M510_NICVS</name>
<feature type="domain" description="CHK kinase-like" evidence="1">
    <location>
        <begin position="145"/>
        <end position="341"/>
    </location>
</feature>
<dbReference type="PANTHER" id="PTHR11012:SF30">
    <property type="entry name" value="PROTEIN KINASE-LIKE DOMAIN-CONTAINING"/>
    <property type="match status" value="1"/>
</dbReference>
<keyword evidence="2" id="KW-1185">Reference proteome</keyword>
<dbReference type="GeneID" id="108557585"/>
<evidence type="ECO:0000313" key="2">
    <source>
        <dbReference type="Proteomes" id="UP000695000"/>
    </source>
</evidence>
<dbReference type="InterPro" id="IPR011009">
    <property type="entry name" value="Kinase-like_dom_sf"/>
</dbReference>
<dbReference type="Pfam" id="PF02958">
    <property type="entry name" value="EcKL"/>
    <property type="match status" value="1"/>
</dbReference>
<dbReference type="RefSeq" id="XP_017769660.1">
    <property type="nucleotide sequence ID" value="XM_017914171.1"/>
</dbReference>
<dbReference type="Proteomes" id="UP000695000">
    <property type="component" value="Unplaced"/>
</dbReference>
<gene>
    <name evidence="3" type="primary">LOC108557585</name>
</gene>
<accession>A0ABM1M510</accession>
<organism evidence="2 3">
    <name type="scientific">Nicrophorus vespilloides</name>
    <name type="common">Boreal carrion beetle</name>
    <dbReference type="NCBI Taxonomy" id="110193"/>
    <lineage>
        <taxon>Eukaryota</taxon>
        <taxon>Metazoa</taxon>
        <taxon>Ecdysozoa</taxon>
        <taxon>Arthropoda</taxon>
        <taxon>Hexapoda</taxon>
        <taxon>Insecta</taxon>
        <taxon>Pterygota</taxon>
        <taxon>Neoptera</taxon>
        <taxon>Endopterygota</taxon>
        <taxon>Coleoptera</taxon>
        <taxon>Polyphaga</taxon>
        <taxon>Staphyliniformia</taxon>
        <taxon>Silphidae</taxon>
        <taxon>Nicrophorinae</taxon>
        <taxon>Nicrophorus</taxon>
    </lineage>
</organism>
<dbReference type="Gene3D" id="3.90.1200.10">
    <property type="match status" value="1"/>
</dbReference>
<dbReference type="InterPro" id="IPR004119">
    <property type="entry name" value="EcKL"/>
</dbReference>
<reference evidence="3" key="1">
    <citation type="submission" date="2025-08" db="UniProtKB">
        <authorList>
            <consortium name="RefSeq"/>
        </authorList>
    </citation>
    <scope>IDENTIFICATION</scope>
    <source>
        <tissue evidence="3">Whole Larva</tissue>
    </source>
</reference>